<reference evidence="2 3" key="1">
    <citation type="submission" date="2019-11" db="EMBL/GenBank/DDBJ databases">
        <title>Terrilactibacillus tamarindus sp. nov. BCM23-1 isolated from bark of Tamarindus indica.</title>
        <authorList>
            <person name="Kingkaew E."/>
            <person name="Tanasupawat S."/>
        </authorList>
    </citation>
    <scope>NUCLEOTIDE SEQUENCE [LARGE SCALE GENOMIC DNA]</scope>
    <source>
        <strain evidence="2 3">BCM23-1</strain>
    </source>
</reference>
<dbReference type="Pfam" id="PF13556">
    <property type="entry name" value="HTH_30"/>
    <property type="match status" value="1"/>
</dbReference>
<gene>
    <name evidence="2" type="ORF">GMB86_00375</name>
</gene>
<sequence length="308" mass="36155">MMEIIKKLYGQDVIKIDHLVHNPEDYIWFQDKKNHERFGIKKERVSESEYQLLLLSFSPYNMASSTQMTFEQQSWSNYIFHNKKNTYIAKNLSRYPSVSLIHYHFDHLLEGKDDFKEAIEAFLGHQIVSIVWKTETDGIILLNSQELETPREIVDTIASDLFADIKIMATPLIKTDLLYEKYAQQSQLFKLAMSQKPEQKYFHFYHTFSLALLHFCESTIVKTLFDDLCLAISTLDQEVIHSVKVFLHHGFNMTTASKTLFIHRNSLSYRLQRFFDVTQLDPRNFQDAVTISLCLDYLTGAKVKIEQK</sequence>
<proteinExistence type="predicted"/>
<evidence type="ECO:0000259" key="1">
    <source>
        <dbReference type="Pfam" id="PF13556"/>
    </source>
</evidence>
<organism evidence="2 3">
    <name type="scientific">Terrilactibacillus tamarindi</name>
    <dbReference type="NCBI Taxonomy" id="2599694"/>
    <lineage>
        <taxon>Bacteria</taxon>
        <taxon>Bacillati</taxon>
        <taxon>Bacillota</taxon>
        <taxon>Bacilli</taxon>
        <taxon>Bacillales</taxon>
        <taxon>Bacillaceae</taxon>
        <taxon>Terrilactibacillus</taxon>
    </lineage>
</organism>
<dbReference type="InterPro" id="IPR051448">
    <property type="entry name" value="CdaR-like_regulators"/>
</dbReference>
<dbReference type="PANTHER" id="PTHR33744">
    <property type="entry name" value="CARBOHYDRATE DIACID REGULATOR"/>
    <property type="match status" value="1"/>
</dbReference>
<protein>
    <recommendedName>
        <fullName evidence="1">PucR C-terminal helix-turn-helix domain-containing protein</fullName>
    </recommendedName>
</protein>
<evidence type="ECO:0000313" key="3">
    <source>
        <dbReference type="Proteomes" id="UP000440978"/>
    </source>
</evidence>
<dbReference type="PANTHER" id="PTHR33744:SF15">
    <property type="entry name" value="CARBOHYDRATE DIACID REGULATOR"/>
    <property type="match status" value="1"/>
</dbReference>
<dbReference type="InterPro" id="IPR042070">
    <property type="entry name" value="PucR_C-HTH_sf"/>
</dbReference>
<comment type="caution">
    <text evidence="2">The sequence shown here is derived from an EMBL/GenBank/DDBJ whole genome shotgun (WGS) entry which is preliminary data.</text>
</comment>
<name>A0A6N8CLP2_9BACI</name>
<dbReference type="Proteomes" id="UP000440978">
    <property type="component" value="Unassembled WGS sequence"/>
</dbReference>
<keyword evidence="3" id="KW-1185">Reference proteome</keyword>
<dbReference type="OrthoDB" id="9792148at2"/>
<feature type="domain" description="PucR C-terminal helix-turn-helix" evidence="1">
    <location>
        <begin position="241"/>
        <end position="295"/>
    </location>
</feature>
<evidence type="ECO:0000313" key="2">
    <source>
        <dbReference type="EMBL" id="MTT30468.1"/>
    </source>
</evidence>
<dbReference type="InterPro" id="IPR025736">
    <property type="entry name" value="PucR_C-HTH_dom"/>
</dbReference>
<dbReference type="EMBL" id="WNHB01000001">
    <property type="protein sequence ID" value="MTT30468.1"/>
    <property type="molecule type" value="Genomic_DNA"/>
</dbReference>
<dbReference type="AlphaFoldDB" id="A0A6N8CLP2"/>
<accession>A0A6N8CLP2</accession>
<dbReference type="Gene3D" id="1.10.10.2840">
    <property type="entry name" value="PucR C-terminal helix-turn-helix domain"/>
    <property type="match status" value="1"/>
</dbReference>